<evidence type="ECO:0000313" key="5">
    <source>
        <dbReference type="EMBL" id="MBS5146793.1"/>
    </source>
</evidence>
<proteinExistence type="inferred from homology"/>
<evidence type="ECO:0000256" key="3">
    <source>
        <dbReference type="ARBA" id="ARBA00023172"/>
    </source>
</evidence>
<evidence type="ECO:0000313" key="6">
    <source>
        <dbReference type="Proteomes" id="UP000738879"/>
    </source>
</evidence>
<dbReference type="Gene3D" id="1.10.443.10">
    <property type="entry name" value="Intergrase catalytic core"/>
    <property type="match status" value="1"/>
</dbReference>
<dbReference type="EMBL" id="JAGZJA010000003">
    <property type="protein sequence ID" value="MBS5146793.1"/>
    <property type="molecule type" value="Genomic_DNA"/>
</dbReference>
<comment type="caution">
    <text evidence="5">The sequence shown here is derived from an EMBL/GenBank/DDBJ whole genome shotgun (WGS) entry which is preliminary data.</text>
</comment>
<evidence type="ECO:0000259" key="4">
    <source>
        <dbReference type="PROSITE" id="PS51898"/>
    </source>
</evidence>
<dbReference type="InterPro" id="IPR002104">
    <property type="entry name" value="Integrase_catalytic"/>
</dbReference>
<dbReference type="Pfam" id="PF00589">
    <property type="entry name" value="Phage_integrase"/>
    <property type="match status" value="1"/>
</dbReference>
<dbReference type="CDD" id="cd01189">
    <property type="entry name" value="INT_ICEBs1_C_like"/>
    <property type="match status" value="1"/>
</dbReference>
<sequence length="340" mass="38786">MHDAEPGTFPHSGFTVVEMIQFMLDDKLASGVIERSTYSKEMTTLRRVERHPIGAMDIDSVTEADCLEFFRYLIRDRGLCINSVRVSQLQLKSAYWYFLRERRTANNPMQFIKLFPKQRPVPNAVTRNESLAFFKAASKLKEGSRYHAVVWLAFYTGMREAEIAALQWRNVDMETGYINVCQSIGKDDAHREVYNDTYLKTTKSRNTRIIPLNPILIDILRKRFQYQTIERNGVEPSAQAFVVGFPDDRYIRPQSISVWWGRFSKNNNLTGNQGRRLKFHDIRHGFATNMLSEGADVNSVASIMGHSDPSITLSLYASPDTQAIKTAMNTAGLFSGFGNA</sequence>
<dbReference type="AlphaFoldDB" id="A0A943BLU2"/>
<evidence type="ECO:0000256" key="1">
    <source>
        <dbReference type="ARBA" id="ARBA00008857"/>
    </source>
</evidence>
<accession>A0A943BLU2</accession>
<dbReference type="Proteomes" id="UP000738879">
    <property type="component" value="Unassembled WGS sequence"/>
</dbReference>
<dbReference type="PANTHER" id="PTHR30349:SF41">
    <property type="entry name" value="INTEGRASE_RECOMBINASE PROTEIN MJ0367-RELATED"/>
    <property type="match status" value="1"/>
</dbReference>
<dbReference type="SUPFAM" id="SSF56349">
    <property type="entry name" value="DNA breaking-rejoining enzymes"/>
    <property type="match status" value="1"/>
</dbReference>
<dbReference type="InterPro" id="IPR011010">
    <property type="entry name" value="DNA_brk_join_enz"/>
</dbReference>
<dbReference type="InterPro" id="IPR050090">
    <property type="entry name" value="Tyrosine_recombinase_XerCD"/>
</dbReference>
<dbReference type="InterPro" id="IPR013762">
    <property type="entry name" value="Integrase-like_cat_sf"/>
</dbReference>
<keyword evidence="3" id="KW-0233">DNA recombination</keyword>
<dbReference type="Gene3D" id="1.10.150.130">
    <property type="match status" value="1"/>
</dbReference>
<comment type="similarity">
    <text evidence="1">Belongs to the 'phage' integrase family.</text>
</comment>
<gene>
    <name evidence="5" type="ORF">KHY67_03720</name>
</gene>
<protein>
    <submittedName>
        <fullName evidence="5">Site-specific integrase</fullName>
    </submittedName>
</protein>
<dbReference type="PANTHER" id="PTHR30349">
    <property type="entry name" value="PHAGE INTEGRASE-RELATED"/>
    <property type="match status" value="1"/>
</dbReference>
<dbReference type="GO" id="GO:0015074">
    <property type="term" value="P:DNA integration"/>
    <property type="evidence" value="ECO:0007669"/>
    <property type="project" value="InterPro"/>
</dbReference>
<feature type="domain" description="Tyr recombinase" evidence="4">
    <location>
        <begin position="120"/>
        <end position="329"/>
    </location>
</feature>
<dbReference type="InterPro" id="IPR010998">
    <property type="entry name" value="Integrase_recombinase_N"/>
</dbReference>
<name>A0A943BLU2_9ACTN</name>
<reference evidence="5" key="1">
    <citation type="submission" date="2021-02" db="EMBL/GenBank/DDBJ databases">
        <title>Infant gut strain persistence is associated with maternal origin, phylogeny, and functional potential including surface adhesion and iron acquisition.</title>
        <authorList>
            <person name="Lou Y.C."/>
        </authorList>
    </citation>
    <scope>NUCLEOTIDE SEQUENCE</scope>
    <source>
        <strain evidence="5">L3_128_245G1_dasL3_128_245G1_concoct_49</strain>
    </source>
</reference>
<dbReference type="PROSITE" id="PS51898">
    <property type="entry name" value="TYR_RECOMBINASE"/>
    <property type="match status" value="1"/>
</dbReference>
<organism evidence="5 6">
    <name type="scientific">Collinsella intestinalis</name>
    <dbReference type="NCBI Taxonomy" id="147207"/>
    <lineage>
        <taxon>Bacteria</taxon>
        <taxon>Bacillati</taxon>
        <taxon>Actinomycetota</taxon>
        <taxon>Coriobacteriia</taxon>
        <taxon>Coriobacteriales</taxon>
        <taxon>Coriobacteriaceae</taxon>
        <taxon>Collinsella</taxon>
    </lineage>
</organism>
<dbReference type="GO" id="GO:0003677">
    <property type="term" value="F:DNA binding"/>
    <property type="evidence" value="ECO:0007669"/>
    <property type="project" value="UniProtKB-KW"/>
</dbReference>
<evidence type="ECO:0000256" key="2">
    <source>
        <dbReference type="ARBA" id="ARBA00023125"/>
    </source>
</evidence>
<dbReference type="GO" id="GO:0006310">
    <property type="term" value="P:DNA recombination"/>
    <property type="evidence" value="ECO:0007669"/>
    <property type="project" value="UniProtKB-KW"/>
</dbReference>
<keyword evidence="2" id="KW-0238">DNA-binding</keyword>